<accession>A0A0H5CYX9</accession>
<name>A0A0H5CYX9_9RHOB</name>
<evidence type="ECO:0000313" key="3">
    <source>
        <dbReference type="Proteomes" id="UP000043764"/>
    </source>
</evidence>
<reference evidence="3" key="1">
    <citation type="submission" date="2015-05" db="EMBL/GenBank/DDBJ databases">
        <authorList>
            <person name="Rodrigo-Torres Lidia"/>
            <person name="Arahal R.David."/>
        </authorList>
    </citation>
    <scope>NUCLEOTIDE SEQUENCE [LARGE SCALE GENOMIC DNA]</scope>
    <source>
        <strain evidence="3">CECT 7321</strain>
    </source>
</reference>
<dbReference type="SMART" id="SM00530">
    <property type="entry name" value="HTH_XRE"/>
    <property type="match status" value="1"/>
</dbReference>
<dbReference type="Proteomes" id="UP000043764">
    <property type="component" value="Unassembled WGS sequence"/>
</dbReference>
<dbReference type="CDD" id="cd00093">
    <property type="entry name" value="HTH_XRE"/>
    <property type="match status" value="1"/>
</dbReference>
<protein>
    <submittedName>
        <fullName evidence="2">Helix-turn-helix domain protein</fullName>
    </submittedName>
</protein>
<evidence type="ECO:0000259" key="1">
    <source>
        <dbReference type="PROSITE" id="PS50943"/>
    </source>
</evidence>
<dbReference type="STRING" id="481446.NIT7645_03210"/>
<dbReference type="InterPro" id="IPR010982">
    <property type="entry name" value="Lambda_DNA-bd_dom_sf"/>
</dbReference>
<keyword evidence="3" id="KW-1185">Reference proteome</keyword>
<organism evidence="2 3">
    <name type="scientific">Phaeobacter italicus</name>
    <dbReference type="NCBI Taxonomy" id="481446"/>
    <lineage>
        <taxon>Bacteria</taxon>
        <taxon>Pseudomonadati</taxon>
        <taxon>Pseudomonadota</taxon>
        <taxon>Alphaproteobacteria</taxon>
        <taxon>Rhodobacterales</taxon>
        <taxon>Roseobacteraceae</taxon>
        <taxon>Phaeobacter</taxon>
    </lineage>
</organism>
<dbReference type="GO" id="GO:0003677">
    <property type="term" value="F:DNA binding"/>
    <property type="evidence" value="ECO:0007669"/>
    <property type="project" value="InterPro"/>
</dbReference>
<feature type="domain" description="HTH cro/C1-type" evidence="1">
    <location>
        <begin position="15"/>
        <end position="59"/>
    </location>
</feature>
<sequence length="252" mass="28769">MFGANLRQLAQQYPSISELSRRLGINRTQLNRYLTGESFPRPDILDRICSFFDVDARILLDPVDQLATKGQILQGPELADFLGAGITRLTDDFFPSGLYRFVRRSFVRQDRYVQGLVYVFRRDGVTYVRGYEARAAMLYQGLPVNARSREFRGLVTSQDDGVAFLIARRGSVTATFNYLTKVPTMEGHFWSGYLARTTHESDHGDRVARMLYEYLGQDTAAVLRAARTAGFLAEQALTQFERRLLNPGRQFR</sequence>
<evidence type="ECO:0000313" key="2">
    <source>
        <dbReference type="EMBL" id="CRL10029.1"/>
    </source>
</evidence>
<dbReference type="SUPFAM" id="SSF47413">
    <property type="entry name" value="lambda repressor-like DNA-binding domains"/>
    <property type="match status" value="1"/>
</dbReference>
<dbReference type="AlphaFoldDB" id="A0A0H5CYX9"/>
<dbReference type="Gene3D" id="1.10.260.40">
    <property type="entry name" value="lambda repressor-like DNA-binding domains"/>
    <property type="match status" value="1"/>
</dbReference>
<dbReference type="InterPro" id="IPR001387">
    <property type="entry name" value="Cro/C1-type_HTH"/>
</dbReference>
<dbReference type="EMBL" id="CVRL01000011">
    <property type="protein sequence ID" value="CRL10029.1"/>
    <property type="molecule type" value="Genomic_DNA"/>
</dbReference>
<dbReference type="Pfam" id="PF13443">
    <property type="entry name" value="HTH_26"/>
    <property type="match status" value="1"/>
</dbReference>
<gene>
    <name evidence="2" type="ORF">NIT7321_00870</name>
</gene>
<proteinExistence type="predicted"/>
<dbReference type="PROSITE" id="PS50943">
    <property type="entry name" value="HTH_CROC1"/>
    <property type="match status" value="1"/>
</dbReference>